<gene>
    <name evidence="2" type="ORF">G3M99_17430</name>
</gene>
<protein>
    <submittedName>
        <fullName evidence="2">DUF2975 domain-containing protein</fullName>
    </submittedName>
</protein>
<evidence type="ECO:0000256" key="1">
    <source>
        <dbReference type="SAM" id="Phobius"/>
    </source>
</evidence>
<evidence type="ECO:0000313" key="3">
    <source>
        <dbReference type="Proteomes" id="UP000481872"/>
    </source>
</evidence>
<sequence length="154" mass="17752">MKKKIKSQKCILFILYIAFFTISCLTIVFIVKDFKYLSAHDNDSIKIILKVLMMVNYAFLSYVLIKIVKCDIYTIFSVENGNNFKKLGYGMIFLSIIEGILNFSTGGHFHILSYGNRSLKAPSIIFFIIGLTNIYLSYVFKEGKRIKEENDLTI</sequence>
<evidence type="ECO:0000313" key="2">
    <source>
        <dbReference type="EMBL" id="NEU06587.1"/>
    </source>
</evidence>
<feature type="transmembrane region" description="Helical" evidence="1">
    <location>
        <begin position="123"/>
        <end position="140"/>
    </location>
</feature>
<keyword evidence="1" id="KW-0812">Transmembrane</keyword>
<dbReference type="Proteomes" id="UP000481872">
    <property type="component" value="Unassembled WGS sequence"/>
</dbReference>
<feature type="transmembrane region" description="Helical" evidence="1">
    <location>
        <begin position="47"/>
        <end position="68"/>
    </location>
</feature>
<keyword evidence="3" id="KW-1185">Reference proteome</keyword>
<proteinExistence type="predicted"/>
<name>A0A6M0H7R1_9CLOT</name>
<dbReference type="PROSITE" id="PS51257">
    <property type="entry name" value="PROKAR_LIPOPROTEIN"/>
    <property type="match status" value="1"/>
</dbReference>
<accession>A0A6M0H7R1</accession>
<keyword evidence="1" id="KW-1133">Transmembrane helix</keyword>
<dbReference type="AlphaFoldDB" id="A0A6M0H7R1"/>
<comment type="caution">
    <text evidence="2">The sequence shown here is derived from an EMBL/GenBank/DDBJ whole genome shotgun (WGS) entry which is preliminary data.</text>
</comment>
<reference evidence="2 3" key="1">
    <citation type="submission" date="2020-02" db="EMBL/GenBank/DDBJ databases">
        <title>Genome assembly of a novel Clostridium senegalense strain.</title>
        <authorList>
            <person name="Gupta T.B."/>
            <person name="Jauregui R."/>
            <person name="Maclean P."/>
            <person name="Nawarathana A."/>
            <person name="Brightwell G."/>
        </authorList>
    </citation>
    <scope>NUCLEOTIDE SEQUENCE [LARGE SCALE GENOMIC DNA]</scope>
    <source>
        <strain evidence="2 3">AGRFS4</strain>
    </source>
</reference>
<organism evidence="2 3">
    <name type="scientific">Clostridium senegalense</name>
    <dbReference type="NCBI Taxonomy" id="1465809"/>
    <lineage>
        <taxon>Bacteria</taxon>
        <taxon>Bacillati</taxon>
        <taxon>Bacillota</taxon>
        <taxon>Clostridia</taxon>
        <taxon>Eubacteriales</taxon>
        <taxon>Clostridiaceae</taxon>
        <taxon>Clostridium</taxon>
    </lineage>
</organism>
<dbReference type="EMBL" id="JAAGPU010000053">
    <property type="protein sequence ID" value="NEU06587.1"/>
    <property type="molecule type" value="Genomic_DNA"/>
</dbReference>
<feature type="transmembrane region" description="Helical" evidence="1">
    <location>
        <begin position="89"/>
        <end position="111"/>
    </location>
</feature>
<dbReference type="RefSeq" id="WP_199870916.1">
    <property type="nucleotide sequence ID" value="NZ_JAAGPU010000053.1"/>
</dbReference>
<feature type="transmembrane region" description="Helical" evidence="1">
    <location>
        <begin position="12"/>
        <end position="31"/>
    </location>
</feature>
<keyword evidence="1" id="KW-0472">Membrane</keyword>